<keyword evidence="2" id="KW-0472">Membrane</keyword>
<feature type="region of interest" description="Disordered" evidence="1">
    <location>
        <begin position="144"/>
        <end position="177"/>
    </location>
</feature>
<evidence type="ECO:0000313" key="3">
    <source>
        <dbReference type="EMBL" id="QEO15843.1"/>
    </source>
</evidence>
<dbReference type="AlphaFoldDB" id="A0A5C1YIN7"/>
<dbReference type="KEGG" id="ail:FLP10_16535"/>
<feature type="transmembrane region" description="Helical" evidence="2">
    <location>
        <begin position="119"/>
        <end position="138"/>
    </location>
</feature>
<dbReference type="Proteomes" id="UP000324678">
    <property type="component" value="Chromosome"/>
</dbReference>
<name>A0A5C1YIN7_9MICO</name>
<dbReference type="EMBL" id="CP043505">
    <property type="protein sequence ID" value="QEO15843.1"/>
    <property type="molecule type" value="Genomic_DNA"/>
</dbReference>
<keyword evidence="4" id="KW-1185">Reference proteome</keyword>
<feature type="region of interest" description="Disordered" evidence="1">
    <location>
        <begin position="55"/>
        <end position="108"/>
    </location>
</feature>
<proteinExistence type="predicted"/>
<organism evidence="3 4">
    <name type="scientific">Agromyces intestinalis</name>
    <dbReference type="NCBI Taxonomy" id="2592652"/>
    <lineage>
        <taxon>Bacteria</taxon>
        <taxon>Bacillati</taxon>
        <taxon>Actinomycetota</taxon>
        <taxon>Actinomycetes</taxon>
        <taxon>Micrococcales</taxon>
        <taxon>Microbacteriaceae</taxon>
        <taxon>Agromyces</taxon>
    </lineage>
</organism>
<sequence>MVSKKDEFEYQTVRRMKDLQRYLEKGWELVESSGKENWVWGSDYKALLRRPNPKYVGSASRTGPQPRSASTLPPGEPVAAVAATVPPAGPEASPLSSPSSTSQPPAATTGAQKPWYMKWWVWAIGVFLLIGVIGYAFGGGRDGTPAATSTPTPSPKASEAETESPASPAPEPSPAAAVVATNEEVVSAFQGYLSERASAGVVIAKAVSSVTFDAGVVRVVFDPALAGLDTATFQSLSPFDNLAEFAGTPIAFADDEGQHLRTAVTSVETLLVDGTSLGTLTSAELYKIGTGSEMPAGG</sequence>
<accession>A0A5C1YIN7</accession>
<feature type="compositionally biased region" description="Polar residues" evidence="1">
    <location>
        <begin position="59"/>
        <end position="71"/>
    </location>
</feature>
<feature type="compositionally biased region" description="Low complexity" evidence="1">
    <location>
        <begin position="144"/>
        <end position="157"/>
    </location>
</feature>
<evidence type="ECO:0000313" key="4">
    <source>
        <dbReference type="Proteomes" id="UP000324678"/>
    </source>
</evidence>
<keyword evidence="2" id="KW-0812">Transmembrane</keyword>
<evidence type="ECO:0000256" key="2">
    <source>
        <dbReference type="SAM" id="Phobius"/>
    </source>
</evidence>
<gene>
    <name evidence="3" type="ORF">FLP10_16535</name>
</gene>
<keyword evidence="2" id="KW-1133">Transmembrane helix</keyword>
<dbReference type="RefSeq" id="WP_149161856.1">
    <property type="nucleotide sequence ID" value="NZ_CP043505.1"/>
</dbReference>
<protein>
    <submittedName>
        <fullName evidence="3">Uncharacterized protein</fullName>
    </submittedName>
</protein>
<feature type="compositionally biased region" description="Low complexity" evidence="1">
    <location>
        <begin position="77"/>
        <end position="108"/>
    </location>
</feature>
<reference evidence="3 4" key="1">
    <citation type="submission" date="2019-09" db="EMBL/GenBank/DDBJ databases">
        <title>Genome sequencing of strain KACC 19306.</title>
        <authorList>
            <person name="Heo J."/>
            <person name="Kim S.-J."/>
            <person name="Kim J.-S."/>
            <person name="Hong S.-B."/>
            <person name="Kwon S.-W."/>
        </authorList>
    </citation>
    <scope>NUCLEOTIDE SEQUENCE [LARGE SCALE GENOMIC DNA]</scope>
    <source>
        <strain evidence="3 4">KACC 19306</strain>
    </source>
</reference>
<dbReference type="OrthoDB" id="3240480at2"/>
<evidence type="ECO:0000256" key="1">
    <source>
        <dbReference type="SAM" id="MobiDB-lite"/>
    </source>
</evidence>